<evidence type="ECO:0000256" key="2">
    <source>
        <dbReference type="ARBA" id="ARBA00022676"/>
    </source>
</evidence>
<dbReference type="InterPro" id="IPR018247">
    <property type="entry name" value="EF_Hand_1_Ca_BS"/>
</dbReference>
<dbReference type="GO" id="GO:0080043">
    <property type="term" value="F:quercetin 3-O-glucosyltransferase activity"/>
    <property type="evidence" value="ECO:0007669"/>
    <property type="project" value="TreeGrafter"/>
</dbReference>
<reference evidence="4" key="1">
    <citation type="submission" date="2022-12" db="EMBL/GenBank/DDBJ databases">
        <title>Draft genome assemblies for two species of Escallonia (Escalloniales).</title>
        <authorList>
            <person name="Chanderbali A."/>
            <person name="Dervinis C."/>
            <person name="Anghel I."/>
            <person name="Soltis D."/>
            <person name="Soltis P."/>
            <person name="Zapata F."/>
        </authorList>
    </citation>
    <scope>NUCLEOTIDE SEQUENCE</scope>
    <source>
        <strain evidence="4">UCBG64.0493</strain>
        <tissue evidence="4">Leaf</tissue>
    </source>
</reference>
<name>A0AA89B522_9ASTE</name>
<dbReference type="Pfam" id="PF00201">
    <property type="entry name" value="UDPGT"/>
    <property type="match status" value="1"/>
</dbReference>
<sequence>MEKRVGHVLVVPMPLQGHVSPLMKLSHRIAKHGVQVTFFTTEFLQAQLVAALPELDGGGHRIRLVSFPDGLEPDDDRKDQGKFSENIRKNMPVYLEDFIKNANEGNGDHKKITGVIIDAPLGWALEIPKKFGIKQAIYWCSSTGCLALVLQIPKLIEDKLIDTDGTPLKNEKIQLSPIMPAMSTNEFTWYFPSNPDLQKSMFQHIQDVSTFIQSSDWVICNWFHELDPSVHNVMPNILSVGPLLTDKQPSGSFCSEDLSCITWLDKQPPGSVIYVAFGSTSKFSQQQIDELARGLELANRRFLWVAWSGLRDGLTLKYPDGFLERVANLGKLVEWAPQEKVLAHPSVACFLSHCGWNSTLESLSMGVPFLCWPYFGDQLYIQTCICESWKVGLQFDADENGIITSHEIKQKVEEFFCNEGIRDNALKLKEMARKNVGEGGSSSKNLEYLIHQMRG</sequence>
<dbReference type="Gene3D" id="3.40.50.2000">
    <property type="entry name" value="Glycogen Phosphorylase B"/>
    <property type="match status" value="2"/>
</dbReference>
<evidence type="ECO:0000313" key="4">
    <source>
        <dbReference type="EMBL" id="KAK3028035.1"/>
    </source>
</evidence>
<gene>
    <name evidence="4" type="ORF">RJ639_038756</name>
</gene>
<dbReference type="EMBL" id="JAVXUP010000431">
    <property type="protein sequence ID" value="KAK3028035.1"/>
    <property type="molecule type" value="Genomic_DNA"/>
</dbReference>
<evidence type="ECO:0000313" key="5">
    <source>
        <dbReference type="Proteomes" id="UP001188597"/>
    </source>
</evidence>
<organism evidence="4 5">
    <name type="scientific">Escallonia herrerae</name>
    <dbReference type="NCBI Taxonomy" id="1293975"/>
    <lineage>
        <taxon>Eukaryota</taxon>
        <taxon>Viridiplantae</taxon>
        <taxon>Streptophyta</taxon>
        <taxon>Embryophyta</taxon>
        <taxon>Tracheophyta</taxon>
        <taxon>Spermatophyta</taxon>
        <taxon>Magnoliopsida</taxon>
        <taxon>eudicotyledons</taxon>
        <taxon>Gunneridae</taxon>
        <taxon>Pentapetalae</taxon>
        <taxon>asterids</taxon>
        <taxon>campanulids</taxon>
        <taxon>Escalloniales</taxon>
        <taxon>Escalloniaceae</taxon>
        <taxon>Escallonia</taxon>
    </lineage>
</organism>
<keyword evidence="2" id="KW-0328">Glycosyltransferase</keyword>
<dbReference type="PROSITE" id="PS00018">
    <property type="entry name" value="EF_HAND_1"/>
    <property type="match status" value="1"/>
</dbReference>
<dbReference type="CDD" id="cd03784">
    <property type="entry name" value="GT1_Gtf-like"/>
    <property type="match status" value="1"/>
</dbReference>
<dbReference type="Proteomes" id="UP001188597">
    <property type="component" value="Unassembled WGS sequence"/>
</dbReference>
<comment type="caution">
    <text evidence="4">The sequence shown here is derived from an EMBL/GenBank/DDBJ whole genome shotgun (WGS) entry which is preliminary data.</text>
</comment>
<dbReference type="PANTHER" id="PTHR11926">
    <property type="entry name" value="GLUCOSYL/GLUCURONOSYL TRANSFERASES"/>
    <property type="match status" value="1"/>
</dbReference>
<evidence type="ECO:0000256" key="3">
    <source>
        <dbReference type="ARBA" id="ARBA00022679"/>
    </source>
</evidence>
<evidence type="ECO:0000256" key="1">
    <source>
        <dbReference type="ARBA" id="ARBA00009995"/>
    </source>
</evidence>
<comment type="similarity">
    <text evidence="1">Belongs to the UDP-glycosyltransferase family.</text>
</comment>
<protein>
    <recommendedName>
        <fullName evidence="6">Glycosyltransferase</fullName>
    </recommendedName>
</protein>
<proteinExistence type="inferred from homology"/>
<keyword evidence="3" id="KW-0808">Transferase</keyword>
<dbReference type="GO" id="GO:0080044">
    <property type="term" value="F:quercetin 7-O-glucosyltransferase activity"/>
    <property type="evidence" value="ECO:0007669"/>
    <property type="project" value="TreeGrafter"/>
</dbReference>
<dbReference type="FunFam" id="3.40.50.2000:FF:000060">
    <property type="entry name" value="Glycosyltransferase"/>
    <property type="match status" value="1"/>
</dbReference>
<dbReference type="PANTHER" id="PTHR11926:SF1412">
    <property type="entry name" value="UDP-GLYCOSYLTRANSFERASE 83A1-LIKE"/>
    <property type="match status" value="1"/>
</dbReference>
<dbReference type="AlphaFoldDB" id="A0AA89B522"/>
<accession>A0AA89B522</accession>
<dbReference type="GO" id="GO:0016138">
    <property type="term" value="P:glycoside biosynthetic process"/>
    <property type="evidence" value="ECO:0007669"/>
    <property type="project" value="UniProtKB-ARBA"/>
</dbReference>
<keyword evidence="5" id="KW-1185">Reference proteome</keyword>
<evidence type="ECO:0008006" key="6">
    <source>
        <dbReference type="Google" id="ProtNLM"/>
    </source>
</evidence>
<dbReference type="SUPFAM" id="SSF53756">
    <property type="entry name" value="UDP-Glycosyltransferase/glycogen phosphorylase"/>
    <property type="match status" value="1"/>
</dbReference>
<dbReference type="FunFam" id="3.40.50.2000:FF:000108">
    <property type="entry name" value="UDP-glycosyltransferase 83A1"/>
    <property type="match status" value="1"/>
</dbReference>
<dbReference type="InterPro" id="IPR002213">
    <property type="entry name" value="UDP_glucos_trans"/>
</dbReference>